<keyword evidence="3" id="KW-0325">Glycoprotein</keyword>
<comment type="similarity">
    <text evidence="1">Belongs to the copper type II ascorbate-dependent monooxygenase family.</text>
</comment>
<reference evidence="7" key="1">
    <citation type="submission" date="2021-02" db="EMBL/GenBank/DDBJ databases">
        <authorList>
            <person name="Nowell W R."/>
        </authorList>
    </citation>
    <scope>NUCLEOTIDE SEQUENCE</scope>
</reference>
<dbReference type="Pfam" id="PF01082">
    <property type="entry name" value="Cu2_monooxygen"/>
    <property type="match status" value="1"/>
</dbReference>
<dbReference type="Gene3D" id="2.60.120.230">
    <property type="match status" value="1"/>
</dbReference>
<evidence type="ECO:0000313" key="9">
    <source>
        <dbReference type="Proteomes" id="UP000663834"/>
    </source>
</evidence>
<keyword evidence="2" id="KW-1015">Disulfide bond</keyword>
<evidence type="ECO:0000313" key="8">
    <source>
        <dbReference type="EMBL" id="CAF4375363.1"/>
    </source>
</evidence>
<dbReference type="SMART" id="SM00664">
    <property type="entry name" value="DoH"/>
    <property type="match status" value="1"/>
</dbReference>
<organism evidence="7 9">
    <name type="scientific">Rotaria magnacalcarata</name>
    <dbReference type="NCBI Taxonomy" id="392030"/>
    <lineage>
        <taxon>Eukaryota</taxon>
        <taxon>Metazoa</taxon>
        <taxon>Spiralia</taxon>
        <taxon>Gnathifera</taxon>
        <taxon>Rotifera</taxon>
        <taxon>Eurotatoria</taxon>
        <taxon>Bdelloidea</taxon>
        <taxon>Philodinida</taxon>
        <taxon>Philodinidae</taxon>
        <taxon>Rotaria</taxon>
    </lineage>
</organism>
<feature type="signal peptide" evidence="4">
    <location>
        <begin position="1"/>
        <end position="21"/>
    </location>
</feature>
<accession>A0A816DTQ3</accession>
<dbReference type="EMBL" id="CAJOBH010050183">
    <property type="protein sequence ID" value="CAF4375363.1"/>
    <property type="molecule type" value="Genomic_DNA"/>
</dbReference>
<evidence type="ECO:0000256" key="3">
    <source>
        <dbReference type="ARBA" id="ARBA00023180"/>
    </source>
</evidence>
<evidence type="ECO:0000313" key="6">
    <source>
        <dbReference type="EMBL" id="CAF1062049.1"/>
    </source>
</evidence>
<dbReference type="Gene3D" id="2.60.120.310">
    <property type="entry name" value="Copper type II, ascorbate-dependent monooxygenase, N-terminal domain"/>
    <property type="match status" value="1"/>
</dbReference>
<dbReference type="GO" id="GO:0004500">
    <property type="term" value="F:dopamine beta-monooxygenase activity"/>
    <property type="evidence" value="ECO:0007669"/>
    <property type="project" value="InterPro"/>
</dbReference>
<dbReference type="InterPro" id="IPR028460">
    <property type="entry name" value="Tbh/DBH"/>
</dbReference>
<sequence>MKTHILSWIILSVLIIQKTIAITSPLTPYTSYQFSTELKHNIADLWWIVDENRQEITFELHIKTTGWIALGISPAGGMKGADIGLGWIDSSGQVHFQDRYAYDLSRPVIDNTTSDWSAIKGSEQNGWTVIQFKRFLDTCDSMDVSIKSGTNILIYAYGLEDPNMSQPDGLINYHEDRRGSRIIPLRSYGNPSSEDKFAGLEYFDFASHEYIVPAIDTTYHCKIYKAPTNFPQRRHAIAQKTIIDPNNRDMVHHLLMYECDLKAVFDDKNLPDGECDDIYRQIIACTTNIAGGWAVGGEDIVDFPEITGYPVGGDFEIKYYMVQIHYDNPKLTPNRRDSSGIRFYLGKELRQYDLGYLSLGALPNPSGIAIPPKLDRFIIDSYCPTEVTQSFPQSGITVLGAFPHTHLQGQSVWTKIIRNKKAVEYLFNAEAYDFNYQFQNILSKPIKLYPGDELSTRCVYRTTNKNTITLGGEKTKDEMCMHVFMYYPRMSNLYICSTINSDEAWKNLMNSSELSFNSGALIKWLTELEWTPDLVDQWQKFYNDAQRVVVSGSTSNITAMGLTKLPEYEDLKPTECKRNISNMATHPASLSMLYELIPFFVTIASRYF</sequence>
<dbReference type="Proteomes" id="UP000663855">
    <property type="component" value="Unassembled WGS sequence"/>
</dbReference>
<evidence type="ECO:0000256" key="1">
    <source>
        <dbReference type="ARBA" id="ARBA00010676"/>
    </source>
</evidence>
<dbReference type="Pfam" id="PF03712">
    <property type="entry name" value="Cu2_monoox_C"/>
    <property type="match status" value="1"/>
</dbReference>
<dbReference type="Pfam" id="PF03351">
    <property type="entry name" value="DOMON"/>
    <property type="match status" value="1"/>
</dbReference>
<dbReference type="InterPro" id="IPR014784">
    <property type="entry name" value="Cu2_ascorb_mOase-like_C"/>
</dbReference>
<dbReference type="CDD" id="cd09631">
    <property type="entry name" value="DOMON_DOH"/>
    <property type="match status" value="1"/>
</dbReference>
<dbReference type="GO" id="GO:0005507">
    <property type="term" value="F:copper ion binding"/>
    <property type="evidence" value="ECO:0007669"/>
    <property type="project" value="InterPro"/>
</dbReference>
<comment type="caution">
    <text evidence="7">The sequence shown here is derived from an EMBL/GenBank/DDBJ whole genome shotgun (WGS) entry which is preliminary data.</text>
</comment>
<dbReference type="Proteomes" id="UP000681967">
    <property type="component" value="Unassembled WGS sequence"/>
</dbReference>
<dbReference type="SUPFAM" id="SSF49344">
    <property type="entry name" value="CBD9-like"/>
    <property type="match status" value="1"/>
</dbReference>
<dbReference type="EMBL" id="CAJNOW010015316">
    <property type="protein sequence ID" value="CAF1640922.1"/>
    <property type="molecule type" value="Genomic_DNA"/>
</dbReference>
<dbReference type="InterPro" id="IPR000323">
    <property type="entry name" value="Cu2_ascorb_mOase_N"/>
</dbReference>
<dbReference type="InterPro" id="IPR005018">
    <property type="entry name" value="DOMON_domain"/>
</dbReference>
<dbReference type="InterPro" id="IPR024548">
    <property type="entry name" value="Cu2_monoox_C"/>
</dbReference>
<dbReference type="Proteomes" id="UP000663834">
    <property type="component" value="Unassembled WGS sequence"/>
</dbReference>
<dbReference type="EMBL" id="CAJNOV010001440">
    <property type="protein sequence ID" value="CAF1062049.1"/>
    <property type="molecule type" value="Genomic_DNA"/>
</dbReference>
<dbReference type="InterPro" id="IPR036939">
    <property type="entry name" value="Cu2_ascorb_mOase_N_sf"/>
</dbReference>
<name>A0A816DTQ3_9BILA</name>
<dbReference type="PRINTS" id="PR00767">
    <property type="entry name" value="DBMONOXGNASE"/>
</dbReference>
<dbReference type="PROSITE" id="PS50836">
    <property type="entry name" value="DOMON"/>
    <property type="match status" value="1"/>
</dbReference>
<dbReference type="FunFam" id="2.60.120.230:FF:000001">
    <property type="entry name" value="Monooxygenase, DBH-like 1"/>
    <property type="match status" value="1"/>
</dbReference>
<dbReference type="InterPro" id="IPR008977">
    <property type="entry name" value="PHM/PNGase_F_dom_sf"/>
</dbReference>
<dbReference type="InterPro" id="IPR000945">
    <property type="entry name" value="DBH-like"/>
</dbReference>
<evidence type="ECO:0000259" key="5">
    <source>
        <dbReference type="PROSITE" id="PS50836"/>
    </source>
</evidence>
<feature type="chain" id="PRO_5035609011" description="DOMON domain-containing protein" evidence="4">
    <location>
        <begin position="22"/>
        <end position="608"/>
    </location>
</feature>
<evidence type="ECO:0000256" key="4">
    <source>
        <dbReference type="SAM" id="SignalP"/>
    </source>
</evidence>
<dbReference type="InterPro" id="IPR045266">
    <property type="entry name" value="DOH_DOMON"/>
</dbReference>
<evidence type="ECO:0000313" key="7">
    <source>
        <dbReference type="EMBL" id="CAF1640922.1"/>
    </source>
</evidence>
<feature type="domain" description="DOMON" evidence="5">
    <location>
        <begin position="41"/>
        <end position="158"/>
    </location>
</feature>
<keyword evidence="4" id="KW-0732">Signal</keyword>
<proteinExistence type="inferred from homology"/>
<dbReference type="Gene3D" id="2.60.40.1210">
    <property type="entry name" value="Cellobiose dehydrogenase, cytochrome domain"/>
    <property type="match status" value="1"/>
</dbReference>
<dbReference type="OrthoDB" id="10003276at2759"/>
<dbReference type="AlphaFoldDB" id="A0A816DTQ3"/>
<protein>
    <recommendedName>
        <fullName evidence="5">DOMON domain-containing protein</fullName>
    </recommendedName>
</protein>
<gene>
    <name evidence="8" type="ORF">BYL167_LOCUS30502</name>
    <name evidence="6" type="ORF">CJN711_LOCUS5281</name>
    <name evidence="7" type="ORF">KQP761_LOCUS28054</name>
</gene>
<dbReference type="SUPFAM" id="SSF49742">
    <property type="entry name" value="PHM/PNGase F"/>
    <property type="match status" value="2"/>
</dbReference>
<dbReference type="PANTHER" id="PTHR10157:SF23">
    <property type="entry name" value="MOXD1 HOMOLOG 1"/>
    <property type="match status" value="1"/>
</dbReference>
<evidence type="ECO:0000256" key="2">
    <source>
        <dbReference type="ARBA" id="ARBA00023157"/>
    </source>
</evidence>
<dbReference type="PANTHER" id="PTHR10157">
    <property type="entry name" value="DOPAMINE BETA HYDROXYLASE RELATED"/>
    <property type="match status" value="1"/>
</dbReference>